<sequence>MSSINLSEQYNAFISQTAKGQEFHFAANLSGRYNQDGTVEFNDSGLVLSTFNSIEDFASHHILGQKTPHLESYYVADRQDDGDIIFFGAAYNDAELDLDSDGTNIFTKPVKLLS</sequence>
<evidence type="ECO:0000313" key="2">
    <source>
        <dbReference type="Proteomes" id="UP000182101"/>
    </source>
</evidence>
<protein>
    <submittedName>
        <fullName evidence="1">Uncharacterized protein</fullName>
    </submittedName>
</protein>
<proteinExistence type="predicted"/>
<dbReference type="Proteomes" id="UP000182101">
    <property type="component" value="Plasmid pAMCP48-600"/>
</dbReference>
<accession>A0AAC9JE67</accession>
<dbReference type="AlphaFoldDB" id="A0AAC9JE67"/>
<name>A0AAC9JE67_9ALTE</name>
<reference evidence="1 2" key="1">
    <citation type="submission" date="2016-11" db="EMBL/GenBank/DDBJ databases">
        <title>Networking in microbes: conjugative elements and plasmids in the genus Alteromonas.</title>
        <authorList>
            <person name="Lopez-Perez M."/>
            <person name="Ramon-Marco N."/>
            <person name="Rodriguez-Valera F."/>
        </authorList>
    </citation>
    <scope>NUCLEOTIDE SEQUENCE [LARGE SCALE GENOMIC DNA]</scope>
    <source>
        <strain evidence="1 2">CP48</strain>
        <plasmid evidence="2">pamcp48-600</plasmid>
    </source>
</reference>
<dbReference type="EMBL" id="CP018025">
    <property type="protein sequence ID" value="APD92080.1"/>
    <property type="molecule type" value="Genomic_DNA"/>
</dbReference>
<gene>
    <name evidence="1" type="ORF">BM524_19355</name>
</gene>
<dbReference type="RefSeq" id="WP_071960690.1">
    <property type="nucleotide sequence ID" value="NZ_CP018025.1"/>
</dbReference>
<evidence type="ECO:0000313" key="1">
    <source>
        <dbReference type="EMBL" id="APD92080.1"/>
    </source>
</evidence>
<organism evidence="1 2">
    <name type="scientific">Alteromonas mediterranea</name>
    <dbReference type="NCBI Taxonomy" id="314275"/>
    <lineage>
        <taxon>Bacteria</taxon>
        <taxon>Pseudomonadati</taxon>
        <taxon>Pseudomonadota</taxon>
        <taxon>Gammaproteobacteria</taxon>
        <taxon>Alteromonadales</taxon>
        <taxon>Alteromonadaceae</taxon>
        <taxon>Alteromonas/Salinimonas group</taxon>
        <taxon>Alteromonas</taxon>
    </lineage>
</organism>
<geneLocation type="plasmid" evidence="2">
    <name>pamcp48-600</name>
</geneLocation>
<keyword evidence="1" id="KW-0614">Plasmid</keyword>